<organism evidence="2">
    <name type="scientific">Salmonella enterica subsp. enterica serovar Typhi str. CT18</name>
    <dbReference type="NCBI Taxonomy" id="220341"/>
    <lineage>
        <taxon>Bacteria</taxon>
        <taxon>Pseudomonadati</taxon>
        <taxon>Pseudomonadota</taxon>
        <taxon>Gammaproteobacteria</taxon>
        <taxon>Enterobacterales</taxon>
        <taxon>Enterobacteriaceae</taxon>
        <taxon>Salmonella</taxon>
    </lineage>
</organism>
<reference evidence="2" key="1">
    <citation type="journal article" date="2018" name="Genome Biol.">
        <title>SKESA: strategic k-mer extension for scrupulous assemblies.</title>
        <authorList>
            <person name="Souvorov A."/>
            <person name="Agarwala R."/>
            <person name="Lipman D.J."/>
        </authorList>
    </citation>
    <scope>NUCLEOTIDE SEQUENCE</scope>
    <source>
        <strain evidence="2">CT18</strain>
    </source>
</reference>
<keyword evidence="1" id="KW-0732">Signal</keyword>
<dbReference type="Gene3D" id="3.90.1720.10">
    <property type="entry name" value="endopeptidase domain like (from Nostoc punctiforme)"/>
    <property type="match status" value="1"/>
</dbReference>
<sequence length="191" mass="21016">MMPGKYRCKRLSVATLIATVYSLPGIAAFALPPSCQNGDLVFREGDEAISAVIRTIDNSGFSHVGMFYTDNDKQLIIHATPGENNTPGGVITEPLKTFTEHARNGNVFCYKVNATATQRHQAVSHALSWLGEPFSVQPGKGFYCTELVWYAWKYAGIDISPERTTIVLPFLPEEMIFPQNILSSAAIYPAK</sequence>
<dbReference type="Pfam" id="PF05708">
    <property type="entry name" value="Peptidase_C92"/>
    <property type="match status" value="1"/>
</dbReference>
<feature type="signal peptide" evidence="1">
    <location>
        <begin position="1"/>
        <end position="27"/>
    </location>
</feature>
<proteinExistence type="predicted"/>
<evidence type="ECO:0008006" key="3">
    <source>
        <dbReference type="Google" id="ProtNLM"/>
    </source>
</evidence>
<evidence type="ECO:0000313" key="2">
    <source>
        <dbReference type="EMBL" id="HAD5942598.1"/>
    </source>
</evidence>
<protein>
    <recommendedName>
        <fullName evidence="3">Permuted papain-like amidase enzyme, YaeF/YiiX, C92 family</fullName>
    </recommendedName>
</protein>
<dbReference type="EMBL" id="DAAPEX010000041">
    <property type="protein sequence ID" value="HAD5942598.1"/>
    <property type="molecule type" value="Genomic_DNA"/>
</dbReference>
<dbReference type="InterPro" id="IPR038765">
    <property type="entry name" value="Papain-like_cys_pep_sf"/>
</dbReference>
<accession>A0A717J5K9</accession>
<gene>
    <name evidence="2" type="ORF">G1V33_23105</name>
</gene>
<feature type="chain" id="PRO_5028143741" description="Permuted papain-like amidase enzyme, YaeF/YiiX, C92 family" evidence="1">
    <location>
        <begin position="28"/>
        <end position="191"/>
    </location>
</feature>
<reference evidence="2" key="2">
    <citation type="submission" date="2019-01" db="EMBL/GenBank/DDBJ databases">
        <authorList>
            <consortium name="NCBI Pathogen Detection Project"/>
        </authorList>
    </citation>
    <scope>NUCLEOTIDE SEQUENCE</scope>
    <source>
        <strain evidence="2">CT18</strain>
    </source>
</reference>
<comment type="caution">
    <text evidence="2">The sequence shown here is derived from an EMBL/GenBank/DDBJ whole genome shotgun (WGS) entry which is preliminary data.</text>
</comment>
<evidence type="ECO:0000256" key="1">
    <source>
        <dbReference type="SAM" id="SignalP"/>
    </source>
</evidence>
<dbReference type="SUPFAM" id="SSF54001">
    <property type="entry name" value="Cysteine proteinases"/>
    <property type="match status" value="1"/>
</dbReference>
<dbReference type="AlphaFoldDB" id="A0A717J5K9"/>
<name>A0A717J5K9_SALTI</name>
<dbReference type="InterPro" id="IPR024453">
    <property type="entry name" value="Peptidase_C92"/>
</dbReference>